<evidence type="ECO:0000313" key="1">
    <source>
        <dbReference type="EMBL" id="CCB90364.1"/>
    </source>
</evidence>
<organism evidence="1">
    <name type="scientific">Waddlia chondrophila 2032/99</name>
    <dbReference type="NCBI Taxonomy" id="765953"/>
    <lineage>
        <taxon>Bacteria</taxon>
        <taxon>Pseudomonadati</taxon>
        <taxon>Chlamydiota</taxon>
        <taxon>Chlamydiia</taxon>
        <taxon>Parachlamydiales</taxon>
        <taxon>Waddliaceae</taxon>
        <taxon>Waddlia</taxon>
    </lineage>
</organism>
<gene>
    <name evidence="1" type="ORF">WCH_CG14460</name>
</gene>
<dbReference type="AlphaFoldDB" id="F8LA57"/>
<sequence>MKEIFTIQKGSIHAIPITHYTMEFAGIVHRSIQEVKPDCVAVEFAETMQLQLLHAASRLPISASSFPMTKQPTLYIFGRAMPFRA</sequence>
<dbReference type="EMBL" id="FR872602">
    <property type="protein sequence ID" value="CCB90364.1"/>
    <property type="molecule type" value="Genomic_DNA"/>
</dbReference>
<name>F8LA57_9BACT</name>
<protein>
    <submittedName>
        <fullName evidence="1">Uncharacterized protein</fullName>
    </submittedName>
</protein>
<reference evidence="1" key="1">
    <citation type="submission" date="2011-05" db="EMBL/GenBank/DDBJ databases">
        <title>Unity in variety -- the pan-genome of the Chlamydiae.</title>
        <authorList>
            <person name="Collingro A."/>
            <person name="Tischler P."/>
            <person name="Weinmaier T."/>
            <person name="Penz T."/>
            <person name="Heinz E."/>
            <person name="Brunham R.C."/>
            <person name="Read T.D."/>
            <person name="Bavoil P.M."/>
            <person name="Sachse K."/>
            <person name="Kahane S."/>
            <person name="Friedman M.G."/>
            <person name="Rattei T."/>
            <person name="Myers G.S.A."/>
            <person name="Horn M."/>
        </authorList>
    </citation>
    <scope>NUCLEOTIDE SEQUENCE</scope>
    <source>
        <strain evidence="1">2032/99</strain>
    </source>
</reference>
<accession>F8LA57</accession>
<proteinExistence type="predicted"/>